<reference evidence="1 2" key="1">
    <citation type="submission" date="2024-04" db="EMBL/GenBank/DDBJ databases">
        <authorList>
            <consortium name="Genoscope - CEA"/>
            <person name="William W."/>
        </authorList>
    </citation>
    <scope>NUCLEOTIDE SEQUENCE [LARGE SCALE GENOMIC DNA]</scope>
</reference>
<comment type="caution">
    <text evidence="1">The sequence shown here is derived from an EMBL/GenBank/DDBJ whole genome shotgun (WGS) entry which is preliminary data.</text>
</comment>
<feature type="non-terminal residue" evidence="1">
    <location>
        <position position="1"/>
    </location>
</feature>
<sequence length="116" mass="12848">IYINSPALSSCGRYIYVTNDNDFEVNVTVMVENETQSDPVPSHSTSVPIQLTVDVPSGARLLTVNVTVTEDENIPNNTLSIDDFYSNTTNITTTVAPPQDEVQYFLQEMTLVDYVP</sequence>
<evidence type="ECO:0000313" key="1">
    <source>
        <dbReference type="EMBL" id="CAL1531580.1"/>
    </source>
</evidence>
<accession>A0AAV2HE39</accession>
<evidence type="ECO:0000313" key="2">
    <source>
        <dbReference type="Proteomes" id="UP001497497"/>
    </source>
</evidence>
<name>A0AAV2HE39_LYMST</name>
<keyword evidence="2" id="KW-1185">Reference proteome</keyword>
<proteinExistence type="predicted"/>
<dbReference type="AlphaFoldDB" id="A0AAV2HE39"/>
<feature type="non-terminal residue" evidence="1">
    <location>
        <position position="116"/>
    </location>
</feature>
<protein>
    <submittedName>
        <fullName evidence="1">Uncharacterized protein</fullName>
    </submittedName>
</protein>
<dbReference type="Proteomes" id="UP001497497">
    <property type="component" value="Unassembled WGS sequence"/>
</dbReference>
<gene>
    <name evidence="1" type="ORF">GSLYS_00005675001</name>
</gene>
<dbReference type="EMBL" id="CAXITT010000093">
    <property type="protein sequence ID" value="CAL1531580.1"/>
    <property type="molecule type" value="Genomic_DNA"/>
</dbReference>
<organism evidence="1 2">
    <name type="scientific">Lymnaea stagnalis</name>
    <name type="common">Great pond snail</name>
    <name type="synonym">Helix stagnalis</name>
    <dbReference type="NCBI Taxonomy" id="6523"/>
    <lineage>
        <taxon>Eukaryota</taxon>
        <taxon>Metazoa</taxon>
        <taxon>Spiralia</taxon>
        <taxon>Lophotrochozoa</taxon>
        <taxon>Mollusca</taxon>
        <taxon>Gastropoda</taxon>
        <taxon>Heterobranchia</taxon>
        <taxon>Euthyneura</taxon>
        <taxon>Panpulmonata</taxon>
        <taxon>Hygrophila</taxon>
        <taxon>Lymnaeoidea</taxon>
        <taxon>Lymnaeidae</taxon>
        <taxon>Lymnaea</taxon>
    </lineage>
</organism>